<dbReference type="EMBL" id="WJXA01000005">
    <property type="protein sequence ID" value="KAF7143071.1"/>
    <property type="molecule type" value="Genomic_DNA"/>
</dbReference>
<reference evidence="2" key="1">
    <citation type="submission" date="2019-11" db="EMBL/GenBank/DDBJ databases">
        <authorList>
            <person name="Liu Y."/>
            <person name="Hou J."/>
            <person name="Li T.-Q."/>
            <person name="Guan C.-H."/>
            <person name="Wu X."/>
            <person name="Wu H.-Z."/>
            <person name="Ling F."/>
            <person name="Zhang R."/>
            <person name="Shi X.-G."/>
            <person name="Ren J.-P."/>
            <person name="Chen E.-F."/>
            <person name="Sun J.-M."/>
        </authorList>
    </citation>
    <scope>NUCLEOTIDE SEQUENCE</scope>
    <source>
        <strain evidence="2">Adult_tree_wgs_1</strain>
        <tissue evidence="2">Leaves</tissue>
    </source>
</reference>
<accession>A0A834GXT4</accession>
<feature type="domain" description="Sec7/BIG1-like C-terminal" evidence="1">
    <location>
        <begin position="237"/>
        <end position="442"/>
    </location>
</feature>
<dbReference type="AlphaFoldDB" id="A0A834GXT4"/>
<dbReference type="Pfam" id="PF20252">
    <property type="entry name" value="BIG2_C"/>
    <property type="match status" value="1"/>
</dbReference>
<evidence type="ECO:0000259" key="1">
    <source>
        <dbReference type="Pfam" id="PF20252"/>
    </source>
</evidence>
<dbReference type="OrthoDB" id="973287at2759"/>
<proteinExistence type="predicted"/>
<evidence type="ECO:0000313" key="2">
    <source>
        <dbReference type="EMBL" id="KAF7143071.1"/>
    </source>
</evidence>
<protein>
    <recommendedName>
        <fullName evidence="1">Sec7/BIG1-like C-terminal domain-containing protein</fullName>
    </recommendedName>
</protein>
<evidence type="ECO:0000313" key="3">
    <source>
        <dbReference type="Proteomes" id="UP000626092"/>
    </source>
</evidence>
<name>A0A834GXT4_RHOSS</name>
<gene>
    <name evidence="2" type="ORF">RHSIM_Rhsim05G0000800</name>
</gene>
<organism evidence="2 3">
    <name type="scientific">Rhododendron simsii</name>
    <name type="common">Sims's rhododendron</name>
    <dbReference type="NCBI Taxonomy" id="118357"/>
    <lineage>
        <taxon>Eukaryota</taxon>
        <taxon>Viridiplantae</taxon>
        <taxon>Streptophyta</taxon>
        <taxon>Embryophyta</taxon>
        <taxon>Tracheophyta</taxon>
        <taxon>Spermatophyta</taxon>
        <taxon>Magnoliopsida</taxon>
        <taxon>eudicotyledons</taxon>
        <taxon>Gunneridae</taxon>
        <taxon>Pentapetalae</taxon>
        <taxon>asterids</taxon>
        <taxon>Ericales</taxon>
        <taxon>Ericaceae</taxon>
        <taxon>Ericoideae</taxon>
        <taxon>Rhodoreae</taxon>
        <taxon>Rhododendron</taxon>
    </lineage>
</organism>
<sequence length="469" mass="51406">MLPPLLSLLLDCAKKTDQTVSSISLGALVHLIEVGGRQFNDRDWDTLLKGIRDASYTTQPVELLNALGFENSKNHSVSSRDFEISTSDVPSLKSDENEAIGHHQRRVNDVGDTYALASPDIGTDGIIKNPITPILLDHNQETVQAIDLDVSEGLPSPSGRYQKRSEAGGLQRNQTIGQRIMGNMMDNLFVRSFTSKSKARPSDVSVPSSPAKFADAAEPGFKDEESLPLTTIRSKCVTQLLLLGAIDSIQHPPNPDASHIAASELCWISNVTSFAYSRSVSDGKIKKYWNKLKASHKITIMDILFSVLEFAASYNSYTNLRLRMHHIPAERPPLNLLRQELAGTCIYMEILQKTTSEIDSQIGEQLDTNVGQDAGVSSVENGSSLNGESFMGEKLETIAEEKLVSFCGQVLKEASDFQSSMGETTNMNIHQVLELRSPVIVKMDVRGALGDLFSMQLSALLPQNIYVAP</sequence>
<comment type="caution">
    <text evidence="2">The sequence shown here is derived from an EMBL/GenBank/DDBJ whole genome shotgun (WGS) entry which is preliminary data.</text>
</comment>
<dbReference type="InterPro" id="IPR046455">
    <property type="entry name" value="Sec7/BIG1-like_C"/>
</dbReference>
<dbReference type="Proteomes" id="UP000626092">
    <property type="component" value="Unassembled WGS sequence"/>
</dbReference>
<keyword evidence="3" id="KW-1185">Reference proteome</keyword>